<dbReference type="GO" id="GO:0016020">
    <property type="term" value="C:membrane"/>
    <property type="evidence" value="ECO:0007669"/>
    <property type="project" value="UniProtKB-SubCell"/>
</dbReference>
<dbReference type="AlphaFoldDB" id="A0A7Y3W5C3"/>
<evidence type="ECO:0000256" key="4">
    <source>
        <dbReference type="ARBA" id="ARBA00023136"/>
    </source>
</evidence>
<dbReference type="GO" id="GO:0140359">
    <property type="term" value="F:ABC-type transporter activity"/>
    <property type="evidence" value="ECO:0007669"/>
    <property type="project" value="InterPro"/>
</dbReference>
<name>A0A7Y3W5C3_9PROT</name>
<proteinExistence type="predicted"/>
<feature type="domain" description="ABC-2 type transporter transmembrane" evidence="6">
    <location>
        <begin position="182"/>
        <end position="474"/>
    </location>
</feature>
<dbReference type="Proteomes" id="UP000536835">
    <property type="component" value="Unassembled WGS sequence"/>
</dbReference>
<sequence>MSALFEIISHEYRKYVFTKGFIAFLLLIPFAMVFGVGVVMLQEATESAKTFTVIDRTGQYEEIIQDAVDTNRERRILQRYDEFVLGLESTGLVDGQDLKPPFRPDDRTDARREAFFEQGGLEEGSRQLKELVATDLPPIEAPRERYRIVDLELELPADASADVIGEAYAPYMRGDEDVPGGGRLTGVVLIPEAFGQEEDAEAVYLTDNLNDESIATFVRRAISDDLQRKAFLAEGLSEEDVVRITGLNASLRTVKAGTQAEDVEQRRRDRIETLLPFGLAYILFFGAFSVGSMLLTNTIEEKSNKIVEMLLSSVSAGQLMVGKLVALALVGLTPMVFFGAVGIAVLTFFGAGDEFFGLVRDVLLGSPLVPFFFLYFVLGYMLIGAVYLGIGALCETIQDAQNLSTPLTFLVLLPTFAFAGIIVDDPNGVIAKVLTFIPLYSHVTMMLRLSSNPPMWEIIAGTTILAGSALLLIGFMGRIYRAGILQSGGKATWKGMLDAARASKEDSAR</sequence>
<keyword evidence="4 5" id="KW-0472">Membrane</keyword>
<protein>
    <submittedName>
        <fullName evidence="7">ABC transporter permease</fullName>
    </submittedName>
</protein>
<evidence type="ECO:0000256" key="2">
    <source>
        <dbReference type="ARBA" id="ARBA00022692"/>
    </source>
</evidence>
<comment type="caution">
    <text evidence="7">The sequence shown here is derived from an EMBL/GenBank/DDBJ whole genome shotgun (WGS) entry which is preliminary data.</text>
</comment>
<reference evidence="7 8" key="1">
    <citation type="submission" date="2020-05" db="EMBL/GenBank/DDBJ databases">
        <title>Parvularcula mediterraneae sp. nov., isolated from polypropylene straw from shallow seawater of the seashore of Laganas in Zakynthos island, Greece.</title>
        <authorList>
            <person name="Szabo I."/>
            <person name="Al-Omari J."/>
            <person name="Rado J."/>
            <person name="Szerdahelyi G.S."/>
        </authorList>
    </citation>
    <scope>NUCLEOTIDE SEQUENCE [LARGE SCALE GENOMIC DNA]</scope>
    <source>
        <strain evidence="7 8">ZS-1/3</strain>
    </source>
</reference>
<dbReference type="EMBL" id="JABFCX010000003">
    <property type="protein sequence ID" value="NNU16464.1"/>
    <property type="molecule type" value="Genomic_DNA"/>
</dbReference>
<feature type="transmembrane region" description="Helical" evidence="5">
    <location>
        <begin position="371"/>
        <end position="394"/>
    </location>
</feature>
<dbReference type="RefSeq" id="WP_173198938.1">
    <property type="nucleotide sequence ID" value="NZ_JABFCX010000003.1"/>
</dbReference>
<feature type="transmembrane region" description="Helical" evidence="5">
    <location>
        <begin position="274"/>
        <end position="295"/>
    </location>
</feature>
<evidence type="ECO:0000259" key="6">
    <source>
        <dbReference type="Pfam" id="PF12698"/>
    </source>
</evidence>
<evidence type="ECO:0000256" key="3">
    <source>
        <dbReference type="ARBA" id="ARBA00022989"/>
    </source>
</evidence>
<evidence type="ECO:0000313" key="8">
    <source>
        <dbReference type="Proteomes" id="UP000536835"/>
    </source>
</evidence>
<feature type="transmembrane region" description="Helical" evidence="5">
    <location>
        <begin position="406"/>
        <end position="423"/>
    </location>
</feature>
<feature type="transmembrane region" description="Helical" evidence="5">
    <location>
        <begin position="21"/>
        <end position="41"/>
    </location>
</feature>
<comment type="subcellular location">
    <subcellularLocation>
        <location evidence="1">Membrane</location>
        <topology evidence="1">Multi-pass membrane protein</topology>
    </subcellularLocation>
</comment>
<evidence type="ECO:0000256" key="1">
    <source>
        <dbReference type="ARBA" id="ARBA00004141"/>
    </source>
</evidence>
<feature type="transmembrane region" description="Helical" evidence="5">
    <location>
        <begin position="459"/>
        <end position="480"/>
    </location>
</feature>
<organism evidence="7 8">
    <name type="scientific">Parvularcula mediterranea</name>
    <dbReference type="NCBI Taxonomy" id="2732508"/>
    <lineage>
        <taxon>Bacteria</taxon>
        <taxon>Pseudomonadati</taxon>
        <taxon>Pseudomonadota</taxon>
        <taxon>Alphaproteobacteria</taxon>
        <taxon>Parvularculales</taxon>
        <taxon>Parvularculaceae</taxon>
        <taxon>Parvularcula</taxon>
    </lineage>
</organism>
<keyword evidence="2 5" id="KW-0812">Transmembrane</keyword>
<dbReference type="PANTHER" id="PTHR43471">
    <property type="entry name" value="ABC TRANSPORTER PERMEASE"/>
    <property type="match status" value="1"/>
</dbReference>
<dbReference type="PANTHER" id="PTHR43471:SF3">
    <property type="entry name" value="ABC TRANSPORTER PERMEASE PROTEIN NATB"/>
    <property type="match status" value="1"/>
</dbReference>
<evidence type="ECO:0000313" key="7">
    <source>
        <dbReference type="EMBL" id="NNU16464.1"/>
    </source>
</evidence>
<accession>A0A7Y3W5C3</accession>
<dbReference type="InterPro" id="IPR013525">
    <property type="entry name" value="ABC2_TM"/>
</dbReference>
<dbReference type="Pfam" id="PF12698">
    <property type="entry name" value="ABC2_membrane_3"/>
    <property type="match status" value="1"/>
</dbReference>
<keyword evidence="3 5" id="KW-1133">Transmembrane helix</keyword>
<gene>
    <name evidence="7" type="ORF">HK107_09045</name>
</gene>
<evidence type="ECO:0000256" key="5">
    <source>
        <dbReference type="SAM" id="Phobius"/>
    </source>
</evidence>
<feature type="transmembrane region" description="Helical" evidence="5">
    <location>
        <begin position="324"/>
        <end position="351"/>
    </location>
</feature>
<keyword evidence="8" id="KW-1185">Reference proteome</keyword>